<dbReference type="Pfam" id="PF03928">
    <property type="entry name" value="HbpS-like"/>
    <property type="match status" value="1"/>
</dbReference>
<accession>A0A5P2WHV8</accession>
<dbReference type="InterPro" id="IPR005624">
    <property type="entry name" value="PduO/GlcC-like"/>
</dbReference>
<proteinExistence type="predicted"/>
<dbReference type="PANTHER" id="PTHR34309:SF10">
    <property type="entry name" value="SLR1406 PROTEIN"/>
    <property type="match status" value="1"/>
</dbReference>
<dbReference type="AlphaFoldDB" id="A0A5P2WHV8"/>
<dbReference type="Gene3D" id="3.30.450.150">
    <property type="entry name" value="Haem-degrading domain"/>
    <property type="match status" value="1"/>
</dbReference>
<dbReference type="OrthoDB" id="9815788at2"/>
<organism evidence="1 2">
    <name type="scientific">Streptomyces nodosus</name>
    <dbReference type="NCBI Taxonomy" id="40318"/>
    <lineage>
        <taxon>Bacteria</taxon>
        <taxon>Bacillati</taxon>
        <taxon>Actinomycetota</taxon>
        <taxon>Actinomycetes</taxon>
        <taxon>Kitasatosporales</taxon>
        <taxon>Streptomycetaceae</taxon>
        <taxon>Streptomyces</taxon>
    </lineage>
</organism>
<evidence type="ECO:0000313" key="2">
    <source>
        <dbReference type="Proteomes" id="UP000325763"/>
    </source>
</evidence>
<dbReference type="PANTHER" id="PTHR34309">
    <property type="entry name" value="SLR1406 PROTEIN"/>
    <property type="match status" value="1"/>
</dbReference>
<dbReference type="InterPro" id="IPR052517">
    <property type="entry name" value="GlcG_carb_metab_protein"/>
</dbReference>
<name>A0A5P2WHV8_9ACTN</name>
<dbReference type="Proteomes" id="UP000325763">
    <property type="component" value="Chromosome"/>
</dbReference>
<dbReference type="EMBL" id="CP023747">
    <property type="protein sequence ID" value="QEV42949.1"/>
    <property type="molecule type" value="Genomic_DNA"/>
</dbReference>
<reference evidence="1 2" key="1">
    <citation type="submission" date="2017-09" db="EMBL/GenBank/DDBJ databases">
        <title>Streptomyces genome completion.</title>
        <authorList>
            <person name="Lee N."/>
            <person name="Cho B.-K."/>
        </authorList>
    </citation>
    <scope>NUCLEOTIDE SEQUENCE [LARGE SCALE GENOMIC DNA]</scope>
    <source>
        <strain evidence="1 2">ATCC 14899</strain>
    </source>
</reference>
<dbReference type="SUPFAM" id="SSF143744">
    <property type="entry name" value="GlcG-like"/>
    <property type="match status" value="1"/>
</dbReference>
<dbReference type="KEGG" id="snq:CP978_34380"/>
<dbReference type="RefSeq" id="WP_052454480.1">
    <property type="nucleotide sequence ID" value="NZ_CP009313.1"/>
</dbReference>
<sequence length="147" mass="14866">MLSFDIAQRIAHTVLEEGRRRGTAPLTVAVLDAGGHQVVLYRQDGAGIVRPQIAVGKAWGSLGLGFSSRGIAEAAKRFPGFFDALAVASDGRMFPAPGGVLLRDGSGVIVGAVGVSGDSSDVDEACAVIAAREAGLVPEPAVPTASA</sequence>
<gene>
    <name evidence="1" type="ORF">CP978_34380</name>
</gene>
<evidence type="ECO:0000313" key="1">
    <source>
        <dbReference type="EMBL" id="QEV42949.1"/>
    </source>
</evidence>
<protein>
    <submittedName>
        <fullName evidence="1">Heme-binding protein</fullName>
    </submittedName>
</protein>
<dbReference type="InterPro" id="IPR038084">
    <property type="entry name" value="PduO/GlcC-like_sf"/>
</dbReference>